<comment type="caution">
    <text evidence="1">The sequence shown here is derived from an EMBL/GenBank/DDBJ whole genome shotgun (WGS) entry which is preliminary data.</text>
</comment>
<protein>
    <submittedName>
        <fullName evidence="1">Uncharacterized protein</fullName>
    </submittedName>
</protein>
<accession>A0A964WWQ8</accession>
<dbReference type="Proteomes" id="UP000667650">
    <property type="component" value="Unassembled WGS sequence"/>
</dbReference>
<keyword evidence="2" id="KW-1185">Reference proteome</keyword>
<dbReference type="AlphaFoldDB" id="A0A964WWQ8"/>
<reference evidence="1" key="1">
    <citation type="submission" date="2020-01" db="EMBL/GenBank/DDBJ databases">
        <title>Muricauda ochracea sp. nov., isolated from a tidal flat of Garorim bay in Korea.</title>
        <authorList>
            <person name="Kim D."/>
            <person name="Yoo Y."/>
            <person name="Kim J.-J."/>
        </authorList>
    </citation>
    <scope>NUCLEOTIDE SEQUENCE</scope>
    <source>
        <strain evidence="1">JGD-17</strain>
    </source>
</reference>
<sequence length="100" mass="11122">MKQVTRVFGVLLFVSLMLLKVSALHVYSHQDDKGDTIENCQICNILAENQTAEVPLASTSDFTAVLIPTITIEVVYEQPVFKRQQHTLHCISRPPPTGSV</sequence>
<evidence type="ECO:0000313" key="2">
    <source>
        <dbReference type="Proteomes" id="UP000667650"/>
    </source>
</evidence>
<organism evidence="1 2">
    <name type="scientific">Flagellimonas ochracea</name>
    <dbReference type="NCBI Taxonomy" id="2696472"/>
    <lineage>
        <taxon>Bacteria</taxon>
        <taxon>Pseudomonadati</taxon>
        <taxon>Bacteroidota</taxon>
        <taxon>Flavobacteriia</taxon>
        <taxon>Flavobacteriales</taxon>
        <taxon>Flavobacteriaceae</taxon>
        <taxon>Flagellimonas</taxon>
    </lineage>
</organism>
<dbReference type="RefSeq" id="WP_166522431.1">
    <property type="nucleotide sequence ID" value="NZ_JAAABI010000001.1"/>
</dbReference>
<name>A0A964WWQ8_9FLAO</name>
<proteinExistence type="predicted"/>
<gene>
    <name evidence="1" type="ORF">GTQ34_03840</name>
</gene>
<dbReference type="EMBL" id="JAAABI010000001">
    <property type="protein sequence ID" value="NAY91042.1"/>
    <property type="molecule type" value="Genomic_DNA"/>
</dbReference>
<evidence type="ECO:0000313" key="1">
    <source>
        <dbReference type="EMBL" id="NAY91042.1"/>
    </source>
</evidence>